<dbReference type="Proteomes" id="UP000636709">
    <property type="component" value="Unassembled WGS sequence"/>
</dbReference>
<name>A0A835AKV7_9POAL</name>
<evidence type="ECO:0000313" key="2">
    <source>
        <dbReference type="Proteomes" id="UP000636709"/>
    </source>
</evidence>
<organism evidence="1 2">
    <name type="scientific">Digitaria exilis</name>
    <dbReference type="NCBI Taxonomy" id="1010633"/>
    <lineage>
        <taxon>Eukaryota</taxon>
        <taxon>Viridiplantae</taxon>
        <taxon>Streptophyta</taxon>
        <taxon>Embryophyta</taxon>
        <taxon>Tracheophyta</taxon>
        <taxon>Spermatophyta</taxon>
        <taxon>Magnoliopsida</taxon>
        <taxon>Liliopsida</taxon>
        <taxon>Poales</taxon>
        <taxon>Poaceae</taxon>
        <taxon>PACMAD clade</taxon>
        <taxon>Panicoideae</taxon>
        <taxon>Panicodae</taxon>
        <taxon>Paniceae</taxon>
        <taxon>Anthephorinae</taxon>
        <taxon>Digitaria</taxon>
    </lineage>
</organism>
<gene>
    <name evidence="1" type="ORF">HU200_054420</name>
</gene>
<reference evidence="1" key="1">
    <citation type="submission" date="2020-07" db="EMBL/GenBank/DDBJ databases">
        <title>Genome sequence and genetic diversity analysis of an under-domesticated orphan crop, white fonio (Digitaria exilis).</title>
        <authorList>
            <person name="Bennetzen J.L."/>
            <person name="Chen S."/>
            <person name="Ma X."/>
            <person name="Wang X."/>
            <person name="Yssel A.E.J."/>
            <person name="Chaluvadi S.R."/>
            <person name="Johnson M."/>
            <person name="Gangashetty P."/>
            <person name="Hamidou F."/>
            <person name="Sanogo M.D."/>
            <person name="Zwaenepoel A."/>
            <person name="Wallace J."/>
            <person name="Van De Peer Y."/>
            <person name="Van Deynze A."/>
        </authorList>
    </citation>
    <scope>NUCLEOTIDE SEQUENCE</scope>
    <source>
        <tissue evidence="1">Leaves</tissue>
    </source>
</reference>
<dbReference type="EMBL" id="JACEFO010002347">
    <property type="protein sequence ID" value="KAF8664703.1"/>
    <property type="molecule type" value="Genomic_DNA"/>
</dbReference>
<comment type="caution">
    <text evidence="1">The sequence shown here is derived from an EMBL/GenBank/DDBJ whole genome shotgun (WGS) entry which is preliminary data.</text>
</comment>
<dbReference type="AlphaFoldDB" id="A0A835AKV7"/>
<accession>A0A835AKV7</accession>
<protein>
    <submittedName>
        <fullName evidence="1">Uncharacterized protein</fullName>
    </submittedName>
</protein>
<keyword evidence="2" id="KW-1185">Reference proteome</keyword>
<evidence type="ECO:0000313" key="1">
    <source>
        <dbReference type="EMBL" id="KAF8664703.1"/>
    </source>
</evidence>
<sequence length="203" mass="21887">MVLATHHQAHRDMAAWTEEAILTPELAGGEASIFFRDGGVVVVERRHRHDGRSSTSTDGSSAPGGDGCGHVAAMAATTCAICLEDSEVGDDDMSVMPCSHSPFISNMDEELRTGFLLGIMCYEELLRQFSEADAQAHADDAAAGDVHLAGAAGADEAPRNNHGYDSRLCAIMDTLYNQDFLRGVDAGLFDDDNLEYIEYDDER</sequence>
<proteinExistence type="predicted"/>